<sequence>MNYRLYNMVLVVLILIQGYFFYYFVFGEGKQGGLQFMGIVSLIFGLCLIYILILLRRHKQRNDQQTFNEHLKNGEHRRLK</sequence>
<dbReference type="RefSeq" id="WP_095085902.1">
    <property type="nucleotide sequence ID" value="NZ_BMDM01000007.1"/>
</dbReference>
<keyword evidence="1" id="KW-1133">Transmembrane helix</keyword>
<protein>
    <submittedName>
        <fullName evidence="2">Uncharacterized protein</fullName>
    </submittedName>
</protein>
<gene>
    <name evidence="2" type="ORF">SAMEA4384403_00346</name>
</gene>
<organism evidence="2 3">
    <name type="scientific">Mammaliicoccus stepanovicii</name>
    <dbReference type="NCBI Taxonomy" id="643214"/>
    <lineage>
        <taxon>Bacteria</taxon>
        <taxon>Bacillati</taxon>
        <taxon>Bacillota</taxon>
        <taxon>Bacilli</taxon>
        <taxon>Bacillales</taxon>
        <taxon>Staphylococcaceae</taxon>
        <taxon>Mammaliicoccus</taxon>
    </lineage>
</organism>
<accession>A0A239YED8</accession>
<reference evidence="2 3" key="1">
    <citation type="submission" date="2017-06" db="EMBL/GenBank/DDBJ databases">
        <authorList>
            <consortium name="Pathogen Informatics"/>
        </authorList>
    </citation>
    <scope>NUCLEOTIDE SEQUENCE [LARGE SCALE GENOMIC DNA]</scope>
    <source>
        <strain evidence="2 3">NCTC13839</strain>
    </source>
</reference>
<keyword evidence="1" id="KW-0812">Transmembrane</keyword>
<evidence type="ECO:0000313" key="2">
    <source>
        <dbReference type="EMBL" id="SNV57509.1"/>
    </source>
</evidence>
<feature type="transmembrane region" description="Helical" evidence="1">
    <location>
        <begin position="36"/>
        <end position="55"/>
    </location>
</feature>
<dbReference type="AlphaFoldDB" id="A0A239YED8"/>
<proteinExistence type="predicted"/>
<dbReference type="KEGG" id="sste:SAMEA4384403_0346"/>
<dbReference type="EMBL" id="LT906462">
    <property type="protein sequence ID" value="SNV57509.1"/>
    <property type="molecule type" value="Genomic_DNA"/>
</dbReference>
<evidence type="ECO:0000313" key="3">
    <source>
        <dbReference type="Proteomes" id="UP000242084"/>
    </source>
</evidence>
<name>A0A239YED8_9STAP</name>
<dbReference type="Proteomes" id="UP000242084">
    <property type="component" value="Chromosome 1"/>
</dbReference>
<keyword evidence="1" id="KW-0472">Membrane</keyword>
<feature type="transmembrane region" description="Helical" evidence="1">
    <location>
        <begin position="5"/>
        <end position="24"/>
    </location>
</feature>
<evidence type="ECO:0000256" key="1">
    <source>
        <dbReference type="SAM" id="Phobius"/>
    </source>
</evidence>
<keyword evidence="3" id="KW-1185">Reference proteome</keyword>